<reference evidence="3 4" key="1">
    <citation type="submission" date="2016-06" db="EMBL/GenBank/DDBJ databases">
        <authorList>
            <person name="Olsen C.W."/>
            <person name="Carey S."/>
            <person name="Hinshaw L."/>
            <person name="Karasin A.I."/>
        </authorList>
    </citation>
    <scope>NUCLEOTIDE SEQUENCE [LARGE SCALE GENOMIC DNA]</scope>
    <source>
        <strain evidence="3 4">LZ-22</strain>
    </source>
</reference>
<evidence type="ECO:0000259" key="2">
    <source>
        <dbReference type="Pfam" id="PF00329"/>
    </source>
</evidence>
<gene>
    <name evidence="3" type="ORF">GA0111570_10310</name>
</gene>
<dbReference type="Proteomes" id="UP000199086">
    <property type="component" value="Unassembled WGS sequence"/>
</dbReference>
<sequence length="213" mass="22807">MSAPVEERTVRPEDWVVAAEQARAQGWDRFDWLDATDDIGRADTVTVVCQLRDPAGRQLRLRTGVPRREGVLASLAVVFPGAGWAEREAAEGFAVEFAGGDARRLLLGPDAPEAPLLKDHVLAARAAVPWPGADDPDEGARRRRMVPSGVPDPAVWGDRDPAEGPAAADEVAASAAGGRVRRTRESRPPSQGRPPRESPAPPAVGRRGEGRDR</sequence>
<name>A0A1G6GFU1_9ACTN</name>
<evidence type="ECO:0000313" key="3">
    <source>
        <dbReference type="EMBL" id="SDB80693.1"/>
    </source>
</evidence>
<dbReference type="GO" id="GO:0008137">
    <property type="term" value="F:NADH dehydrogenase (ubiquinone) activity"/>
    <property type="evidence" value="ECO:0007669"/>
    <property type="project" value="InterPro"/>
</dbReference>
<dbReference type="OrthoDB" id="3746692at2"/>
<keyword evidence="3" id="KW-0830">Ubiquinone</keyword>
<organism evidence="3 4">
    <name type="scientific">Raineyella antarctica</name>
    <dbReference type="NCBI Taxonomy" id="1577474"/>
    <lineage>
        <taxon>Bacteria</taxon>
        <taxon>Bacillati</taxon>
        <taxon>Actinomycetota</taxon>
        <taxon>Actinomycetes</taxon>
        <taxon>Propionibacteriales</taxon>
        <taxon>Propionibacteriaceae</taxon>
        <taxon>Raineyella</taxon>
    </lineage>
</organism>
<evidence type="ECO:0000256" key="1">
    <source>
        <dbReference type="SAM" id="MobiDB-lite"/>
    </source>
</evidence>
<proteinExistence type="predicted"/>
<dbReference type="AlphaFoldDB" id="A0A1G6GFU1"/>
<dbReference type="SUPFAM" id="SSF143243">
    <property type="entry name" value="Nqo5-like"/>
    <property type="match status" value="1"/>
</dbReference>
<accession>A0A1G6GFU1</accession>
<feature type="compositionally biased region" description="Low complexity" evidence="1">
    <location>
        <begin position="163"/>
        <end position="178"/>
    </location>
</feature>
<keyword evidence="4" id="KW-1185">Reference proteome</keyword>
<feature type="domain" description="NADH:ubiquinone oxidoreductase 30kDa subunit" evidence="2">
    <location>
        <begin position="9"/>
        <end position="124"/>
    </location>
</feature>
<dbReference type="EMBL" id="FMYF01000003">
    <property type="protein sequence ID" value="SDB80693.1"/>
    <property type="molecule type" value="Genomic_DNA"/>
</dbReference>
<dbReference type="InterPro" id="IPR037232">
    <property type="entry name" value="NADH_quin_OxRdtase_su_C/D-like"/>
</dbReference>
<protein>
    <submittedName>
        <fullName evidence="3">NADH:ubiquinone oxidoreductase subunit (Chain C)</fullName>
    </submittedName>
</protein>
<feature type="region of interest" description="Disordered" evidence="1">
    <location>
        <begin position="128"/>
        <end position="213"/>
    </location>
</feature>
<dbReference type="RefSeq" id="WP_092607212.1">
    <property type="nucleotide sequence ID" value="NZ_FMYF01000003.1"/>
</dbReference>
<evidence type="ECO:0000313" key="4">
    <source>
        <dbReference type="Proteomes" id="UP000199086"/>
    </source>
</evidence>
<dbReference type="Pfam" id="PF00329">
    <property type="entry name" value="Complex1_30kDa"/>
    <property type="match status" value="1"/>
</dbReference>
<dbReference type="Gene3D" id="3.30.460.80">
    <property type="entry name" value="NADH:ubiquinone oxidoreductase, 30kDa subunit"/>
    <property type="match status" value="1"/>
</dbReference>
<dbReference type="InterPro" id="IPR001268">
    <property type="entry name" value="NADH_UbQ_OxRdtase_30kDa_su"/>
</dbReference>
<dbReference type="STRING" id="1577474.GA0111570_10310"/>